<evidence type="ECO:0000256" key="1">
    <source>
        <dbReference type="SAM" id="Phobius"/>
    </source>
</evidence>
<keyword evidence="1" id="KW-1133">Transmembrane helix</keyword>
<keyword evidence="1" id="KW-0812">Transmembrane</keyword>
<feature type="transmembrane region" description="Helical" evidence="1">
    <location>
        <begin position="6"/>
        <end position="24"/>
    </location>
</feature>
<evidence type="ECO:0000313" key="2">
    <source>
        <dbReference type="EMBL" id="VDN41681.1"/>
    </source>
</evidence>
<gene>
    <name evidence="2" type="ORF">GPUH_LOCUS23589</name>
</gene>
<proteinExistence type="predicted"/>
<dbReference type="Proteomes" id="UP000271098">
    <property type="component" value="Unassembled WGS sequence"/>
</dbReference>
<protein>
    <submittedName>
        <fullName evidence="4">Arm_2 domain-containing protein</fullName>
    </submittedName>
</protein>
<sequence>MFLTRRTLAVLAGGIAFAAAYLWYKKRQRILMLSRSRSRNRKTDEIAGSEKDSGMVNGNVLASEPEEQTVTSAMDQLRLADTANAECFENNEKEEIIVIFTILTRKFWYFV</sequence>
<name>A0A183ERJ7_9BILA</name>
<dbReference type="AlphaFoldDB" id="A0A183ERJ7"/>
<evidence type="ECO:0000313" key="4">
    <source>
        <dbReference type="WBParaSite" id="GPUH_0002361801-mRNA-1"/>
    </source>
</evidence>
<keyword evidence="3" id="KW-1185">Reference proteome</keyword>
<dbReference type="EMBL" id="UYRT01098277">
    <property type="protein sequence ID" value="VDN41681.1"/>
    <property type="molecule type" value="Genomic_DNA"/>
</dbReference>
<keyword evidence="1" id="KW-0472">Membrane</keyword>
<organism evidence="4">
    <name type="scientific">Gongylonema pulchrum</name>
    <dbReference type="NCBI Taxonomy" id="637853"/>
    <lineage>
        <taxon>Eukaryota</taxon>
        <taxon>Metazoa</taxon>
        <taxon>Ecdysozoa</taxon>
        <taxon>Nematoda</taxon>
        <taxon>Chromadorea</taxon>
        <taxon>Rhabditida</taxon>
        <taxon>Spirurina</taxon>
        <taxon>Spiruromorpha</taxon>
        <taxon>Spiruroidea</taxon>
        <taxon>Gongylonematidae</taxon>
        <taxon>Gongylonema</taxon>
    </lineage>
</organism>
<evidence type="ECO:0000313" key="3">
    <source>
        <dbReference type="Proteomes" id="UP000271098"/>
    </source>
</evidence>
<reference evidence="2 3" key="2">
    <citation type="submission" date="2018-11" db="EMBL/GenBank/DDBJ databases">
        <authorList>
            <consortium name="Pathogen Informatics"/>
        </authorList>
    </citation>
    <scope>NUCLEOTIDE SEQUENCE [LARGE SCALE GENOMIC DNA]</scope>
</reference>
<accession>A0A183ERJ7</accession>
<reference evidence="4" key="1">
    <citation type="submission" date="2016-06" db="UniProtKB">
        <authorList>
            <consortium name="WormBaseParasite"/>
        </authorList>
    </citation>
    <scope>IDENTIFICATION</scope>
</reference>
<dbReference type="WBParaSite" id="GPUH_0002361801-mRNA-1">
    <property type="protein sequence ID" value="GPUH_0002361801-mRNA-1"/>
    <property type="gene ID" value="GPUH_0002361801"/>
</dbReference>